<sequence>MKCLTIIIHTDDQQELTNQLRTIGQVQGFTMNHVEGHGIEPEQDSFLSARDSVVGAIPRVRADIVLQDSDLDVVLNTLRNARASGQMKGAYYWVTAVEQDGHL</sequence>
<protein>
    <submittedName>
        <fullName evidence="1">Nitrogen regulatory protein P-II family</fullName>
    </submittedName>
</protein>
<dbReference type="AlphaFoldDB" id="A0A2K8L799"/>
<dbReference type="InterPro" id="IPR015867">
    <property type="entry name" value="N-reg_PII/ATP_PRibTrfase_C"/>
</dbReference>
<evidence type="ECO:0000313" key="2">
    <source>
        <dbReference type="Proteomes" id="UP000231701"/>
    </source>
</evidence>
<dbReference type="KEGG" id="maes:Ga0123461_1743"/>
<dbReference type="InterPro" id="IPR021634">
    <property type="entry name" value="DUF3240"/>
</dbReference>
<dbReference type="EMBL" id="CP018799">
    <property type="protein sequence ID" value="ATX80156.1"/>
    <property type="molecule type" value="Genomic_DNA"/>
</dbReference>
<dbReference type="OrthoDB" id="5296902at2"/>
<dbReference type="SUPFAM" id="SSF54913">
    <property type="entry name" value="GlnB-like"/>
    <property type="match status" value="1"/>
</dbReference>
<reference evidence="1 2" key="1">
    <citation type="submission" date="2016-12" db="EMBL/GenBank/DDBJ databases">
        <title>Isolation and genomic insights into novel planktonic Zetaproteobacteria from stratified waters of the Chesapeake Bay.</title>
        <authorList>
            <person name="McAllister S.M."/>
            <person name="Kato S."/>
            <person name="Chan C.S."/>
            <person name="Chiu B.K."/>
            <person name="Field E.K."/>
        </authorList>
    </citation>
    <scope>NUCLEOTIDE SEQUENCE [LARGE SCALE GENOMIC DNA]</scope>
    <source>
        <strain evidence="1 2">CP-5</strain>
    </source>
</reference>
<dbReference type="RefSeq" id="WP_100277962.1">
    <property type="nucleotide sequence ID" value="NZ_CP018799.1"/>
</dbReference>
<dbReference type="GO" id="GO:0030234">
    <property type="term" value="F:enzyme regulator activity"/>
    <property type="evidence" value="ECO:0007669"/>
    <property type="project" value="InterPro"/>
</dbReference>
<name>A0A2K8L799_MARES</name>
<dbReference type="GO" id="GO:0006808">
    <property type="term" value="P:regulation of nitrogen utilization"/>
    <property type="evidence" value="ECO:0007669"/>
    <property type="project" value="InterPro"/>
</dbReference>
<accession>A0A2K8L799</accession>
<dbReference type="Pfam" id="PF11582">
    <property type="entry name" value="DUF3240"/>
    <property type="match status" value="1"/>
</dbReference>
<evidence type="ECO:0000313" key="1">
    <source>
        <dbReference type="EMBL" id="ATX80156.1"/>
    </source>
</evidence>
<dbReference type="InterPro" id="IPR002187">
    <property type="entry name" value="N-reg_PII"/>
</dbReference>
<dbReference type="Proteomes" id="UP000231701">
    <property type="component" value="Chromosome"/>
</dbReference>
<organism evidence="1 2">
    <name type="scientific">Mariprofundus aestuarium</name>
    <dbReference type="NCBI Taxonomy" id="1921086"/>
    <lineage>
        <taxon>Bacteria</taxon>
        <taxon>Pseudomonadati</taxon>
        <taxon>Pseudomonadota</taxon>
        <taxon>Candidatius Mariprofundia</taxon>
        <taxon>Mariprofundales</taxon>
        <taxon>Mariprofundaceae</taxon>
        <taxon>Mariprofundus</taxon>
    </lineage>
</organism>
<dbReference type="Gene3D" id="3.30.70.120">
    <property type="match status" value="1"/>
</dbReference>
<dbReference type="InterPro" id="IPR011322">
    <property type="entry name" value="N-reg_PII-like_a/b"/>
</dbReference>
<keyword evidence="2" id="KW-1185">Reference proteome</keyword>
<dbReference type="PROSITE" id="PS51343">
    <property type="entry name" value="PII_GLNB_DOM"/>
    <property type="match status" value="1"/>
</dbReference>
<proteinExistence type="predicted"/>
<gene>
    <name evidence="1" type="ORF">Ga0123461_1743</name>
</gene>